<sequence length="112" mass="12780">MSVLVERNGYLKGYVERHWKSKYEFRAKGVVSINCLPNIFPSISVTDCFSWGYRCFPNEPAAVIALSTIKEWLAKNQHEDSCAAMIEWKISNPATIIELNSGKNKKDTFSFL</sequence>
<comment type="caution">
    <text evidence="1">The sequence shown here is derived from an EMBL/GenBank/DDBJ whole genome shotgun (WGS) entry which is preliminary data.</text>
</comment>
<evidence type="ECO:0000313" key="2">
    <source>
        <dbReference type="Proteomes" id="UP000322234"/>
    </source>
</evidence>
<proteinExistence type="predicted"/>
<evidence type="ECO:0000313" key="1">
    <source>
        <dbReference type="EMBL" id="MXQ96655.1"/>
    </source>
</evidence>
<dbReference type="AlphaFoldDB" id="A0A6B0S3W2"/>
<reference evidence="1" key="1">
    <citation type="submission" date="2019-10" db="EMBL/GenBank/DDBJ databases">
        <title>The sequence and de novo assembly of the wild yak genome.</title>
        <authorList>
            <person name="Liu Y."/>
        </authorList>
    </citation>
    <scope>NUCLEOTIDE SEQUENCE [LARGE SCALE GENOMIC DNA]</scope>
    <source>
        <strain evidence="1">WY2019</strain>
    </source>
</reference>
<name>A0A6B0S3W2_9CETA</name>
<organism evidence="1 2">
    <name type="scientific">Bos mutus</name>
    <name type="common">wild yak</name>
    <dbReference type="NCBI Taxonomy" id="72004"/>
    <lineage>
        <taxon>Eukaryota</taxon>
        <taxon>Metazoa</taxon>
        <taxon>Chordata</taxon>
        <taxon>Craniata</taxon>
        <taxon>Vertebrata</taxon>
        <taxon>Euteleostomi</taxon>
        <taxon>Mammalia</taxon>
        <taxon>Eutheria</taxon>
        <taxon>Laurasiatheria</taxon>
        <taxon>Artiodactyla</taxon>
        <taxon>Ruminantia</taxon>
        <taxon>Pecora</taxon>
        <taxon>Bovidae</taxon>
        <taxon>Bovinae</taxon>
        <taxon>Bos</taxon>
    </lineage>
</organism>
<protein>
    <submittedName>
        <fullName evidence="1">Uncharacterized protein</fullName>
    </submittedName>
</protein>
<dbReference type="EMBL" id="VBQZ03000168">
    <property type="protein sequence ID" value="MXQ96655.1"/>
    <property type="molecule type" value="Genomic_DNA"/>
</dbReference>
<accession>A0A6B0S3W2</accession>
<dbReference type="Proteomes" id="UP000322234">
    <property type="component" value="Unassembled WGS sequence"/>
</dbReference>
<keyword evidence="2" id="KW-1185">Reference proteome</keyword>
<gene>
    <name evidence="1" type="ORF">E5288_WYG019272</name>
</gene>